<accession>A0A1F5Z7J7</accession>
<keyword evidence="1" id="KW-0812">Transmembrane</keyword>
<comment type="caution">
    <text evidence="2">The sequence shown here is derived from an EMBL/GenBank/DDBJ whole genome shotgun (WGS) entry which is preliminary data.</text>
</comment>
<feature type="transmembrane region" description="Helical" evidence="1">
    <location>
        <begin position="12"/>
        <end position="39"/>
    </location>
</feature>
<gene>
    <name evidence="2" type="ORF">A2777_02050</name>
</gene>
<sequence length="166" mass="18184">MRKNTHFSGKGTAIIEMVIYTFLLFTLLIVITDVFATLFDTQKESVSYSESQTDARFISQKLINTLSTAGNVLIPVNPGDNSNILTIQSGTDTYTFFLSGGNLISDDGVTQERLNSFSTNISNFNIIRLQNPGDKPLLRITADVTSTIQRAAGPETEKINLTAGIR</sequence>
<reference evidence="2 3" key="1">
    <citation type="journal article" date="2016" name="Nat. Commun.">
        <title>Thousands of microbial genomes shed light on interconnected biogeochemical processes in an aquifer system.</title>
        <authorList>
            <person name="Anantharaman K."/>
            <person name="Brown C.T."/>
            <person name="Hug L.A."/>
            <person name="Sharon I."/>
            <person name="Castelle C.J."/>
            <person name="Probst A.J."/>
            <person name="Thomas B.C."/>
            <person name="Singh A."/>
            <person name="Wilkins M.J."/>
            <person name="Karaoz U."/>
            <person name="Brodie E.L."/>
            <person name="Williams K.H."/>
            <person name="Hubbard S.S."/>
            <person name="Banfield J.F."/>
        </authorList>
    </citation>
    <scope>NUCLEOTIDE SEQUENCE [LARGE SCALE GENOMIC DNA]</scope>
</reference>
<organism evidence="2 3">
    <name type="scientific">Candidatus Gottesmanbacteria bacterium RIFCSPHIGHO2_01_FULL_40_15</name>
    <dbReference type="NCBI Taxonomy" id="1798376"/>
    <lineage>
        <taxon>Bacteria</taxon>
        <taxon>Candidatus Gottesmaniibacteriota</taxon>
    </lineage>
</organism>
<dbReference type="AlphaFoldDB" id="A0A1F5Z7J7"/>
<evidence type="ECO:0000313" key="2">
    <source>
        <dbReference type="EMBL" id="OGG08147.1"/>
    </source>
</evidence>
<keyword evidence="1" id="KW-0472">Membrane</keyword>
<name>A0A1F5Z7J7_9BACT</name>
<keyword evidence="1" id="KW-1133">Transmembrane helix</keyword>
<evidence type="ECO:0000313" key="3">
    <source>
        <dbReference type="Proteomes" id="UP000177354"/>
    </source>
</evidence>
<protein>
    <submittedName>
        <fullName evidence="2">Uncharacterized protein</fullName>
    </submittedName>
</protein>
<proteinExistence type="predicted"/>
<dbReference type="Proteomes" id="UP000177354">
    <property type="component" value="Unassembled WGS sequence"/>
</dbReference>
<evidence type="ECO:0000256" key="1">
    <source>
        <dbReference type="SAM" id="Phobius"/>
    </source>
</evidence>
<dbReference type="EMBL" id="MFJF01000005">
    <property type="protein sequence ID" value="OGG08147.1"/>
    <property type="molecule type" value="Genomic_DNA"/>
</dbReference>